<reference evidence="1 2" key="2">
    <citation type="journal article" date="2022" name="Mol. Ecol. Resour.">
        <title>The genomes of chicory, endive, great burdock and yacon provide insights into Asteraceae paleo-polyploidization history and plant inulin production.</title>
        <authorList>
            <person name="Fan W."/>
            <person name="Wang S."/>
            <person name="Wang H."/>
            <person name="Wang A."/>
            <person name="Jiang F."/>
            <person name="Liu H."/>
            <person name="Zhao H."/>
            <person name="Xu D."/>
            <person name="Zhang Y."/>
        </authorList>
    </citation>
    <scope>NUCLEOTIDE SEQUENCE [LARGE SCALE GENOMIC DNA]</scope>
    <source>
        <strain evidence="2">cv. Punajuju</strain>
        <tissue evidence="1">Leaves</tissue>
    </source>
</reference>
<accession>A0ACB9GWU7</accession>
<gene>
    <name evidence="1" type="ORF">L2E82_00440</name>
</gene>
<sequence>MCEFAIPGAQNTTVLVVGATSRVGRIVVRKLMLMGYSVKALVRNADEEVVAMLPTSVKIVIGDVGDPTTLSRCRRLQ</sequence>
<name>A0ACB9GWU7_CICIN</name>
<evidence type="ECO:0000313" key="2">
    <source>
        <dbReference type="Proteomes" id="UP001055811"/>
    </source>
</evidence>
<keyword evidence="2" id="KW-1185">Reference proteome</keyword>
<dbReference type="Proteomes" id="UP001055811">
    <property type="component" value="Linkage Group LG01"/>
</dbReference>
<organism evidence="1 2">
    <name type="scientific">Cichorium intybus</name>
    <name type="common">Chicory</name>
    <dbReference type="NCBI Taxonomy" id="13427"/>
    <lineage>
        <taxon>Eukaryota</taxon>
        <taxon>Viridiplantae</taxon>
        <taxon>Streptophyta</taxon>
        <taxon>Embryophyta</taxon>
        <taxon>Tracheophyta</taxon>
        <taxon>Spermatophyta</taxon>
        <taxon>Magnoliopsida</taxon>
        <taxon>eudicotyledons</taxon>
        <taxon>Gunneridae</taxon>
        <taxon>Pentapetalae</taxon>
        <taxon>asterids</taxon>
        <taxon>campanulids</taxon>
        <taxon>Asterales</taxon>
        <taxon>Asteraceae</taxon>
        <taxon>Cichorioideae</taxon>
        <taxon>Cichorieae</taxon>
        <taxon>Cichoriinae</taxon>
        <taxon>Cichorium</taxon>
    </lineage>
</organism>
<reference evidence="2" key="1">
    <citation type="journal article" date="2022" name="Mol. Ecol. Resour.">
        <title>The genomes of chicory, endive, great burdock and yacon provide insights into Asteraceae palaeo-polyploidization history and plant inulin production.</title>
        <authorList>
            <person name="Fan W."/>
            <person name="Wang S."/>
            <person name="Wang H."/>
            <person name="Wang A."/>
            <person name="Jiang F."/>
            <person name="Liu H."/>
            <person name="Zhao H."/>
            <person name="Xu D."/>
            <person name="Zhang Y."/>
        </authorList>
    </citation>
    <scope>NUCLEOTIDE SEQUENCE [LARGE SCALE GENOMIC DNA]</scope>
    <source>
        <strain evidence="2">cv. Punajuju</strain>
    </source>
</reference>
<proteinExistence type="predicted"/>
<comment type="caution">
    <text evidence="1">The sequence shown here is derived from an EMBL/GenBank/DDBJ whole genome shotgun (WGS) entry which is preliminary data.</text>
</comment>
<protein>
    <submittedName>
        <fullName evidence="1">Uncharacterized protein</fullName>
    </submittedName>
</protein>
<dbReference type="EMBL" id="CM042009">
    <property type="protein sequence ID" value="KAI3787924.1"/>
    <property type="molecule type" value="Genomic_DNA"/>
</dbReference>
<evidence type="ECO:0000313" key="1">
    <source>
        <dbReference type="EMBL" id="KAI3787924.1"/>
    </source>
</evidence>